<reference evidence="1" key="2">
    <citation type="submission" date="2021-02" db="EMBL/GenBank/DDBJ databases">
        <authorList>
            <person name="Kimball J.A."/>
            <person name="Haas M.W."/>
            <person name="Macchietto M."/>
            <person name="Kono T."/>
            <person name="Duquette J."/>
            <person name="Shao M."/>
        </authorList>
    </citation>
    <scope>NUCLEOTIDE SEQUENCE</scope>
    <source>
        <tissue evidence="1">Fresh leaf tissue</tissue>
    </source>
</reference>
<comment type="caution">
    <text evidence="1">The sequence shown here is derived from an EMBL/GenBank/DDBJ whole genome shotgun (WGS) entry which is preliminary data.</text>
</comment>
<protein>
    <submittedName>
        <fullName evidence="1">Uncharacterized protein</fullName>
    </submittedName>
</protein>
<dbReference type="AlphaFoldDB" id="A0A8J5WKA9"/>
<sequence length="129" mass="14847">MAILCLKIVESTMRCGWRTLDSTDTVFVRTKSLSAAAAFLRRPLQRPRRLDLFCRIGGQQLGVRWRVVARLKTRFLDRRGRSALRFDEYRAAPGRRPCFASSLAGNLLSFRRTQISISKIYFAPQLLLL</sequence>
<dbReference type="EMBL" id="JAAALK010000081">
    <property type="protein sequence ID" value="KAG8090442.1"/>
    <property type="molecule type" value="Genomic_DNA"/>
</dbReference>
<keyword evidence="2" id="KW-1185">Reference proteome</keyword>
<reference evidence="1" key="1">
    <citation type="journal article" date="2021" name="bioRxiv">
        <title>Whole Genome Assembly and Annotation of Northern Wild Rice, Zizania palustris L., Supports a Whole Genome Duplication in the Zizania Genus.</title>
        <authorList>
            <person name="Haas M."/>
            <person name="Kono T."/>
            <person name="Macchietto M."/>
            <person name="Millas R."/>
            <person name="McGilp L."/>
            <person name="Shao M."/>
            <person name="Duquette J."/>
            <person name="Hirsch C.N."/>
            <person name="Kimball J."/>
        </authorList>
    </citation>
    <scope>NUCLEOTIDE SEQUENCE</scope>
    <source>
        <tissue evidence="1">Fresh leaf tissue</tissue>
    </source>
</reference>
<accession>A0A8J5WKA9</accession>
<gene>
    <name evidence="1" type="ORF">GUJ93_ZPchr0011g28488</name>
</gene>
<dbReference type="Proteomes" id="UP000729402">
    <property type="component" value="Unassembled WGS sequence"/>
</dbReference>
<evidence type="ECO:0000313" key="1">
    <source>
        <dbReference type="EMBL" id="KAG8090442.1"/>
    </source>
</evidence>
<proteinExistence type="predicted"/>
<organism evidence="1 2">
    <name type="scientific">Zizania palustris</name>
    <name type="common">Northern wild rice</name>
    <dbReference type="NCBI Taxonomy" id="103762"/>
    <lineage>
        <taxon>Eukaryota</taxon>
        <taxon>Viridiplantae</taxon>
        <taxon>Streptophyta</taxon>
        <taxon>Embryophyta</taxon>
        <taxon>Tracheophyta</taxon>
        <taxon>Spermatophyta</taxon>
        <taxon>Magnoliopsida</taxon>
        <taxon>Liliopsida</taxon>
        <taxon>Poales</taxon>
        <taxon>Poaceae</taxon>
        <taxon>BOP clade</taxon>
        <taxon>Oryzoideae</taxon>
        <taxon>Oryzeae</taxon>
        <taxon>Zizaniinae</taxon>
        <taxon>Zizania</taxon>
    </lineage>
</organism>
<name>A0A8J5WKA9_ZIZPA</name>
<evidence type="ECO:0000313" key="2">
    <source>
        <dbReference type="Proteomes" id="UP000729402"/>
    </source>
</evidence>